<dbReference type="InterPro" id="IPR051397">
    <property type="entry name" value="Zn-ADH-like_protein"/>
</dbReference>
<dbReference type="InterPro" id="IPR013154">
    <property type="entry name" value="ADH-like_N"/>
</dbReference>
<accession>A0ABP6W024</accession>
<dbReference type="SUPFAM" id="SSF50129">
    <property type="entry name" value="GroES-like"/>
    <property type="match status" value="1"/>
</dbReference>
<dbReference type="RefSeq" id="WP_344958411.1">
    <property type="nucleotide sequence ID" value="NZ_BAABCX010000003.1"/>
</dbReference>
<evidence type="ECO:0000259" key="1">
    <source>
        <dbReference type="SMART" id="SM00829"/>
    </source>
</evidence>
<protein>
    <submittedName>
        <fullName evidence="2">MDR family oxidoreductase</fullName>
    </submittedName>
</protein>
<keyword evidence="3" id="KW-1185">Reference proteome</keyword>
<dbReference type="Proteomes" id="UP001500795">
    <property type="component" value="Unassembled WGS sequence"/>
</dbReference>
<evidence type="ECO:0000313" key="3">
    <source>
        <dbReference type="Proteomes" id="UP001500795"/>
    </source>
</evidence>
<dbReference type="PANTHER" id="PTHR43677">
    <property type="entry name" value="SHORT-CHAIN DEHYDROGENASE/REDUCTASE"/>
    <property type="match status" value="1"/>
</dbReference>
<dbReference type="SMART" id="SM00829">
    <property type="entry name" value="PKS_ER"/>
    <property type="match status" value="1"/>
</dbReference>
<dbReference type="Gene3D" id="3.90.180.10">
    <property type="entry name" value="Medium-chain alcohol dehydrogenases, catalytic domain"/>
    <property type="match status" value="1"/>
</dbReference>
<gene>
    <name evidence="2" type="ORF">GCM10022394_24520</name>
</gene>
<reference evidence="3" key="1">
    <citation type="journal article" date="2019" name="Int. J. Syst. Evol. Microbiol.">
        <title>The Global Catalogue of Microorganisms (GCM) 10K type strain sequencing project: providing services to taxonomists for standard genome sequencing and annotation.</title>
        <authorList>
            <consortium name="The Broad Institute Genomics Platform"/>
            <consortium name="The Broad Institute Genome Sequencing Center for Infectious Disease"/>
            <person name="Wu L."/>
            <person name="Ma J."/>
        </authorList>
    </citation>
    <scope>NUCLEOTIDE SEQUENCE [LARGE SCALE GENOMIC DNA]</scope>
    <source>
        <strain evidence="3">JCM 17110</strain>
    </source>
</reference>
<dbReference type="EMBL" id="BAABCX010000003">
    <property type="protein sequence ID" value="GAA3543620.1"/>
    <property type="molecule type" value="Genomic_DNA"/>
</dbReference>
<sequence>MFNALVLEEAGKNTKASLQRLPESRLTHGDVLVKVDYSTLNYKDALAITGKGKIVRQWPMVPGIDYAGTVLSSDHPDYRIGDEVLLTGWGVGEQYWGGLAEKASARAEWLIPLPAGMSAKRAMAIGTAGFTAMLSLMALERAGINPEQGPVLVTGASGGVGSVAVQLLAKAGYEVHAATGRPQHADWLKQLGAAAIVERAELDGEPGPLESQRWAGAVDTVGGRILARVLSQTRMYGAVAACGLAGGVGLHTTVMPFILRGVSLLGINSVHIPKQQRIQAWERLHNSLPLNFEEQVQVFTLEQSIQAAQDLLNGKLRGRVLIQP</sequence>
<dbReference type="SUPFAM" id="SSF51735">
    <property type="entry name" value="NAD(P)-binding Rossmann-fold domains"/>
    <property type="match status" value="1"/>
</dbReference>
<dbReference type="Pfam" id="PF00107">
    <property type="entry name" value="ADH_zinc_N"/>
    <property type="match status" value="1"/>
</dbReference>
<dbReference type="InterPro" id="IPR013149">
    <property type="entry name" value="ADH-like_C"/>
</dbReference>
<dbReference type="InterPro" id="IPR011032">
    <property type="entry name" value="GroES-like_sf"/>
</dbReference>
<organism evidence="2 3">
    <name type="scientific">Zobellella aerophila</name>
    <dbReference type="NCBI Taxonomy" id="870480"/>
    <lineage>
        <taxon>Bacteria</taxon>
        <taxon>Pseudomonadati</taxon>
        <taxon>Pseudomonadota</taxon>
        <taxon>Gammaproteobacteria</taxon>
        <taxon>Aeromonadales</taxon>
        <taxon>Aeromonadaceae</taxon>
        <taxon>Zobellella</taxon>
    </lineage>
</organism>
<evidence type="ECO:0000313" key="2">
    <source>
        <dbReference type="EMBL" id="GAA3543620.1"/>
    </source>
</evidence>
<feature type="domain" description="Enoyl reductase (ER)" evidence="1">
    <location>
        <begin position="11"/>
        <end position="322"/>
    </location>
</feature>
<dbReference type="CDD" id="cd08288">
    <property type="entry name" value="MDR_yhdh"/>
    <property type="match status" value="1"/>
</dbReference>
<proteinExistence type="predicted"/>
<dbReference type="Gene3D" id="3.40.50.720">
    <property type="entry name" value="NAD(P)-binding Rossmann-like Domain"/>
    <property type="match status" value="1"/>
</dbReference>
<dbReference type="InterPro" id="IPR014188">
    <property type="entry name" value="Acrylyl-CoA_reductase_AcuI"/>
</dbReference>
<comment type="caution">
    <text evidence="2">The sequence shown here is derived from an EMBL/GenBank/DDBJ whole genome shotgun (WGS) entry which is preliminary data.</text>
</comment>
<dbReference type="Pfam" id="PF08240">
    <property type="entry name" value="ADH_N"/>
    <property type="match status" value="1"/>
</dbReference>
<dbReference type="PANTHER" id="PTHR43677:SF1">
    <property type="entry name" value="ACRYLYL-COA REDUCTASE ACUI-RELATED"/>
    <property type="match status" value="1"/>
</dbReference>
<dbReference type="NCBIfam" id="TIGR02823">
    <property type="entry name" value="oxido_YhdH"/>
    <property type="match status" value="1"/>
</dbReference>
<dbReference type="InterPro" id="IPR020843">
    <property type="entry name" value="ER"/>
</dbReference>
<dbReference type="InterPro" id="IPR036291">
    <property type="entry name" value="NAD(P)-bd_dom_sf"/>
</dbReference>
<name>A0ABP6W024_9GAMM</name>